<gene>
    <name evidence="2" type="ORF">HD592_001666</name>
</gene>
<evidence type="ECO:0000256" key="1">
    <source>
        <dbReference type="SAM" id="MobiDB-lite"/>
    </source>
</evidence>
<protein>
    <submittedName>
        <fullName evidence="2">DNA-binding protein (MmcQ/YjbR family)</fullName>
    </submittedName>
</protein>
<accession>A0A923E7Q9</accession>
<keyword evidence="3" id="KW-1185">Reference proteome</keyword>
<dbReference type="Pfam" id="PF04237">
    <property type="entry name" value="YjbR"/>
    <property type="match status" value="1"/>
</dbReference>
<keyword evidence="2" id="KW-0238">DNA-binding</keyword>
<feature type="region of interest" description="Disordered" evidence="1">
    <location>
        <begin position="127"/>
        <end position="146"/>
    </location>
</feature>
<dbReference type="SUPFAM" id="SSF142906">
    <property type="entry name" value="YjbR-like"/>
    <property type="match status" value="1"/>
</dbReference>
<evidence type="ECO:0000313" key="2">
    <source>
        <dbReference type="EMBL" id="MBB6335101.1"/>
    </source>
</evidence>
<sequence>MRGAELHRLAEETALELPQSELTYPFGPDWEVYKVVGKVFLLLTRAAGPQMVTFKVEPREGRALVGAFDNVVPGYHMNKTHWVTVLPSTKGRPCLPAEELEELIVSSYLLVVAGLAKKEQPVDPYAFGAARDRRSGREAHPGPLPR</sequence>
<comment type="caution">
    <text evidence="2">The sequence shown here is derived from an EMBL/GenBank/DDBJ whole genome shotgun (WGS) entry which is preliminary data.</text>
</comment>
<dbReference type="PANTHER" id="PTHR35145">
    <property type="entry name" value="CYTOPLASMIC PROTEIN-RELATED"/>
    <property type="match status" value="1"/>
</dbReference>
<dbReference type="EMBL" id="JACHMK010000001">
    <property type="protein sequence ID" value="MBB6335101.1"/>
    <property type="molecule type" value="Genomic_DNA"/>
</dbReference>
<dbReference type="Proteomes" id="UP000617426">
    <property type="component" value="Unassembled WGS sequence"/>
</dbReference>
<dbReference type="RefSeq" id="WP_184453280.1">
    <property type="nucleotide sequence ID" value="NZ_JACHMK010000001.1"/>
</dbReference>
<dbReference type="PANTHER" id="PTHR35145:SF1">
    <property type="entry name" value="CYTOPLASMIC PROTEIN"/>
    <property type="match status" value="1"/>
</dbReference>
<dbReference type="InterPro" id="IPR058532">
    <property type="entry name" value="YjbR/MT2646/Rv2570-like"/>
</dbReference>
<dbReference type="GO" id="GO:0003677">
    <property type="term" value="F:DNA binding"/>
    <property type="evidence" value="ECO:0007669"/>
    <property type="project" value="UniProtKB-KW"/>
</dbReference>
<feature type="compositionally biased region" description="Basic and acidic residues" evidence="1">
    <location>
        <begin position="130"/>
        <end position="140"/>
    </location>
</feature>
<reference evidence="2" key="1">
    <citation type="submission" date="2020-08" db="EMBL/GenBank/DDBJ databases">
        <title>Sequencing the genomes of 1000 actinobacteria strains.</title>
        <authorList>
            <person name="Klenk H.-P."/>
        </authorList>
    </citation>
    <scope>NUCLEOTIDE SEQUENCE</scope>
    <source>
        <strain evidence="2">DSM 10695</strain>
    </source>
</reference>
<organism evidence="2 3">
    <name type="scientific">Schaalia hyovaginalis</name>
    <dbReference type="NCBI Taxonomy" id="29316"/>
    <lineage>
        <taxon>Bacteria</taxon>
        <taxon>Bacillati</taxon>
        <taxon>Actinomycetota</taxon>
        <taxon>Actinomycetes</taxon>
        <taxon>Actinomycetales</taxon>
        <taxon>Actinomycetaceae</taxon>
        <taxon>Schaalia</taxon>
    </lineage>
</organism>
<proteinExistence type="predicted"/>
<dbReference type="InterPro" id="IPR007351">
    <property type="entry name" value="YjbR"/>
</dbReference>
<dbReference type="AlphaFoldDB" id="A0A923E7Q9"/>
<evidence type="ECO:0000313" key="3">
    <source>
        <dbReference type="Proteomes" id="UP000617426"/>
    </source>
</evidence>
<dbReference type="InterPro" id="IPR038056">
    <property type="entry name" value="YjbR-like_sf"/>
</dbReference>
<name>A0A923E7Q9_9ACTO</name>
<dbReference type="Gene3D" id="3.90.1150.30">
    <property type="match status" value="1"/>
</dbReference>